<dbReference type="Proteomes" id="UP001209681">
    <property type="component" value="Unassembled WGS sequence"/>
</dbReference>
<dbReference type="InterPro" id="IPR014729">
    <property type="entry name" value="Rossmann-like_a/b/a_fold"/>
</dbReference>
<dbReference type="EMBL" id="JAPFPW010000015">
    <property type="protein sequence ID" value="MCW7754795.1"/>
    <property type="molecule type" value="Genomic_DNA"/>
</dbReference>
<comment type="caution">
    <text evidence="9">The sequence shown here is derived from an EMBL/GenBank/DDBJ whole genome shotgun (WGS) entry which is preliminary data.</text>
</comment>
<comment type="similarity">
    <text evidence="2 8">Belongs to the pantothenate synthetase family.</text>
</comment>
<feature type="binding site" evidence="8">
    <location>
        <position position="153"/>
    </location>
    <ligand>
        <name>(R)-pantoate</name>
        <dbReference type="ChEBI" id="CHEBI:15980"/>
    </ligand>
</feature>
<dbReference type="InterPro" id="IPR004821">
    <property type="entry name" value="Cyt_trans-like"/>
</dbReference>
<keyword evidence="6 8" id="KW-0067">ATP-binding</keyword>
<name>A0ABT3NBE9_9BACT</name>
<evidence type="ECO:0000256" key="4">
    <source>
        <dbReference type="ARBA" id="ARBA00022655"/>
    </source>
</evidence>
<dbReference type="SUPFAM" id="SSF52374">
    <property type="entry name" value="Nucleotidylyl transferase"/>
    <property type="match status" value="1"/>
</dbReference>
<feature type="active site" description="Proton donor" evidence="8">
    <location>
        <position position="37"/>
    </location>
</feature>
<comment type="subunit">
    <text evidence="8">Homodimer.</text>
</comment>
<comment type="subcellular location">
    <subcellularLocation>
        <location evidence="8">Cytoplasm</location>
    </subcellularLocation>
</comment>
<evidence type="ECO:0000256" key="6">
    <source>
        <dbReference type="ARBA" id="ARBA00022840"/>
    </source>
</evidence>
<evidence type="ECO:0000256" key="2">
    <source>
        <dbReference type="ARBA" id="ARBA00009256"/>
    </source>
</evidence>
<evidence type="ECO:0000256" key="8">
    <source>
        <dbReference type="HAMAP-Rule" id="MF_00158"/>
    </source>
</evidence>
<dbReference type="Pfam" id="PF02569">
    <property type="entry name" value="Pantoate_ligase"/>
    <property type="match status" value="1"/>
</dbReference>
<feature type="binding site" evidence="8">
    <location>
        <position position="176"/>
    </location>
    <ligand>
        <name>ATP</name>
        <dbReference type="ChEBI" id="CHEBI:30616"/>
    </ligand>
</feature>
<dbReference type="EC" id="6.3.2.1" evidence="8"/>
<feature type="binding site" evidence="8">
    <location>
        <position position="61"/>
    </location>
    <ligand>
        <name>(R)-pantoate</name>
        <dbReference type="ChEBI" id="CHEBI:15980"/>
    </ligand>
</feature>
<feature type="binding site" evidence="8">
    <location>
        <begin position="147"/>
        <end position="150"/>
    </location>
    <ligand>
        <name>ATP</name>
        <dbReference type="ChEBI" id="CHEBI:30616"/>
    </ligand>
</feature>
<dbReference type="RefSeq" id="WP_265425708.1">
    <property type="nucleotide sequence ID" value="NZ_JAPFPW010000015.1"/>
</dbReference>
<comment type="pathway">
    <text evidence="1 8">Cofactor biosynthesis; (R)-pantothenate biosynthesis; (R)-pantothenate from (R)-pantoate and beta-alanine: step 1/1.</text>
</comment>
<organism evidence="9 10">
    <name type="scientific">Desulfobotulus pelophilus</name>
    <dbReference type="NCBI Taxonomy" id="2823377"/>
    <lineage>
        <taxon>Bacteria</taxon>
        <taxon>Pseudomonadati</taxon>
        <taxon>Thermodesulfobacteriota</taxon>
        <taxon>Desulfobacteria</taxon>
        <taxon>Desulfobacterales</taxon>
        <taxon>Desulfobacteraceae</taxon>
        <taxon>Desulfobotulus</taxon>
    </lineage>
</organism>
<comment type="miscellaneous">
    <text evidence="8">The reaction proceeds by a bi uni uni bi ping pong mechanism.</text>
</comment>
<protein>
    <recommendedName>
        <fullName evidence="8">Pantothenate synthetase</fullName>
        <shortName evidence="8">PS</shortName>
        <ecNumber evidence="8">6.3.2.1</ecNumber>
    </recommendedName>
    <alternativeName>
        <fullName evidence="8">Pantoate--beta-alanine ligase</fullName>
    </alternativeName>
    <alternativeName>
        <fullName evidence="8">Pantoate-activating enzyme</fullName>
    </alternativeName>
</protein>
<evidence type="ECO:0000313" key="9">
    <source>
        <dbReference type="EMBL" id="MCW7754795.1"/>
    </source>
</evidence>
<evidence type="ECO:0000313" key="10">
    <source>
        <dbReference type="Proteomes" id="UP001209681"/>
    </source>
</evidence>
<evidence type="ECO:0000256" key="5">
    <source>
        <dbReference type="ARBA" id="ARBA00022741"/>
    </source>
</evidence>
<dbReference type="PANTHER" id="PTHR21299:SF1">
    <property type="entry name" value="PANTOATE--BETA-ALANINE LIGASE"/>
    <property type="match status" value="1"/>
</dbReference>
<reference evidence="9 10" key="1">
    <citation type="submission" date="2022-11" db="EMBL/GenBank/DDBJ databases">
        <title>Desulfobotulus tamanensis H1 sp. nov. - anaerobic, alkaliphilic, sulphate reducing bacterium isolated from terrestrial mud volcano.</title>
        <authorList>
            <person name="Frolova A."/>
            <person name="Merkel A.Y."/>
            <person name="Slobodkin A.I."/>
        </authorList>
    </citation>
    <scope>NUCLEOTIDE SEQUENCE [LARGE SCALE GENOMIC DNA]</scope>
    <source>
        <strain evidence="9 10">H1</strain>
    </source>
</reference>
<accession>A0ABT3NBE9</accession>
<evidence type="ECO:0000256" key="7">
    <source>
        <dbReference type="ARBA" id="ARBA00048258"/>
    </source>
</evidence>
<dbReference type="InterPro" id="IPR003721">
    <property type="entry name" value="Pantoate_ligase"/>
</dbReference>
<dbReference type="HAMAP" id="MF_00158">
    <property type="entry name" value="PanC"/>
    <property type="match status" value="1"/>
</dbReference>
<comment type="function">
    <text evidence="8">Catalyzes the condensation of pantoate with beta-alanine in an ATP-dependent reaction via a pantoyl-adenylate intermediate.</text>
</comment>
<feature type="binding site" evidence="8">
    <location>
        <position position="61"/>
    </location>
    <ligand>
        <name>beta-alanine</name>
        <dbReference type="ChEBI" id="CHEBI:57966"/>
    </ligand>
</feature>
<gene>
    <name evidence="8 9" type="primary">panC</name>
    <name evidence="9" type="ORF">OOT00_12460</name>
</gene>
<comment type="catalytic activity">
    <reaction evidence="7 8">
        <text>(R)-pantoate + beta-alanine + ATP = (R)-pantothenate + AMP + diphosphate + H(+)</text>
        <dbReference type="Rhea" id="RHEA:10912"/>
        <dbReference type="ChEBI" id="CHEBI:15378"/>
        <dbReference type="ChEBI" id="CHEBI:15980"/>
        <dbReference type="ChEBI" id="CHEBI:29032"/>
        <dbReference type="ChEBI" id="CHEBI:30616"/>
        <dbReference type="ChEBI" id="CHEBI:33019"/>
        <dbReference type="ChEBI" id="CHEBI:57966"/>
        <dbReference type="ChEBI" id="CHEBI:456215"/>
        <dbReference type="EC" id="6.3.2.1"/>
    </reaction>
</comment>
<dbReference type="GO" id="GO:0016874">
    <property type="term" value="F:ligase activity"/>
    <property type="evidence" value="ECO:0007669"/>
    <property type="project" value="UniProtKB-KW"/>
</dbReference>
<dbReference type="PANTHER" id="PTHR21299">
    <property type="entry name" value="CYTIDYLATE KINASE/PANTOATE-BETA-ALANINE LIGASE"/>
    <property type="match status" value="1"/>
</dbReference>
<dbReference type="Gene3D" id="3.30.1300.10">
    <property type="entry name" value="Pantoate-beta-alanine ligase, C-terminal domain"/>
    <property type="match status" value="1"/>
</dbReference>
<keyword evidence="10" id="KW-1185">Reference proteome</keyword>
<feature type="binding site" evidence="8">
    <location>
        <begin position="30"/>
        <end position="37"/>
    </location>
    <ligand>
        <name>ATP</name>
        <dbReference type="ChEBI" id="CHEBI:30616"/>
    </ligand>
</feature>
<evidence type="ECO:0000256" key="1">
    <source>
        <dbReference type="ARBA" id="ARBA00004990"/>
    </source>
</evidence>
<keyword evidence="3 8" id="KW-0436">Ligase</keyword>
<sequence>MEIYQTIAAMQAQSFVWKRQGRRIGFVPTMGFLHEGHLSLIDMAAGHADVVVVSIFVNPTQFGPSEDLAAYPRSMEKDLALCRERGVAAVFVPEPSAMYGRDFQTYVQLEKLPSHLCGLSRPVHFRGVATVVSKLFNIVQPDVAVFGEKDYQQLAVIRQLVEDMNFPVAILGGPIVREADGLAMSSRNTYLSPAERASARCLFRALEEAAAMVAGGEREGMRIRNHAEDLISSESGTEVDYISLCDPVTLEEKTVMDGPVLMALAVKFGTTRLIDNRVLLIPAP</sequence>
<keyword evidence="8" id="KW-0963">Cytoplasm</keyword>
<dbReference type="NCBIfam" id="TIGR00125">
    <property type="entry name" value="cyt_tran_rel"/>
    <property type="match status" value="1"/>
</dbReference>
<dbReference type="InterPro" id="IPR042176">
    <property type="entry name" value="Pantoate_ligase_C"/>
</dbReference>
<keyword evidence="4 8" id="KW-0566">Pantothenate biosynthesis</keyword>
<dbReference type="Gene3D" id="3.40.50.620">
    <property type="entry name" value="HUPs"/>
    <property type="match status" value="1"/>
</dbReference>
<dbReference type="NCBIfam" id="TIGR00018">
    <property type="entry name" value="panC"/>
    <property type="match status" value="1"/>
</dbReference>
<evidence type="ECO:0000256" key="3">
    <source>
        <dbReference type="ARBA" id="ARBA00022598"/>
    </source>
</evidence>
<dbReference type="CDD" id="cd00560">
    <property type="entry name" value="PanC"/>
    <property type="match status" value="1"/>
</dbReference>
<feature type="binding site" evidence="8">
    <location>
        <begin position="184"/>
        <end position="187"/>
    </location>
    <ligand>
        <name>ATP</name>
        <dbReference type="ChEBI" id="CHEBI:30616"/>
    </ligand>
</feature>
<proteinExistence type="inferred from homology"/>
<keyword evidence="5 8" id="KW-0547">Nucleotide-binding</keyword>